<evidence type="ECO:0000313" key="9">
    <source>
        <dbReference type="EMBL" id="EGT49514.1"/>
    </source>
</evidence>
<reference evidence="10" key="1">
    <citation type="submission" date="2011-07" db="EMBL/GenBank/DDBJ databases">
        <authorList>
            <consortium name="Caenorhabditis brenneri Sequencing and Analysis Consortium"/>
            <person name="Wilson R.K."/>
        </authorList>
    </citation>
    <scope>NUCLEOTIDE SEQUENCE [LARGE SCALE GENOMIC DNA]</scope>
    <source>
        <strain evidence="10">PB2801</strain>
    </source>
</reference>
<evidence type="ECO:0000256" key="6">
    <source>
        <dbReference type="PROSITE-ProRule" id="PRU10141"/>
    </source>
</evidence>
<evidence type="ECO:0000313" key="10">
    <source>
        <dbReference type="Proteomes" id="UP000008068"/>
    </source>
</evidence>
<evidence type="ECO:0000256" key="1">
    <source>
        <dbReference type="ARBA" id="ARBA00022679"/>
    </source>
</evidence>
<dbReference type="PROSITE" id="PS50011">
    <property type="entry name" value="PROTEIN_KINASE_DOM"/>
    <property type="match status" value="1"/>
</dbReference>
<accession>G0MCU0</accession>
<dbReference type="InterPro" id="IPR011009">
    <property type="entry name" value="Kinase-like_dom_sf"/>
</dbReference>
<dbReference type="PANTHER" id="PTHR11042">
    <property type="entry name" value="EUKARYOTIC TRANSLATION INITIATION FACTOR 2-ALPHA KINASE EIF2-ALPHA KINASE -RELATED"/>
    <property type="match status" value="1"/>
</dbReference>
<dbReference type="PANTHER" id="PTHR11042:SF165">
    <property type="entry name" value="PROTEIN KINASE DOMAIN-CONTAINING PROTEIN"/>
    <property type="match status" value="1"/>
</dbReference>
<dbReference type="GO" id="GO:0005524">
    <property type="term" value="F:ATP binding"/>
    <property type="evidence" value="ECO:0007669"/>
    <property type="project" value="UniProtKB-UniRule"/>
</dbReference>
<dbReference type="InterPro" id="IPR000719">
    <property type="entry name" value="Prot_kinase_dom"/>
</dbReference>
<dbReference type="GO" id="GO:0005737">
    <property type="term" value="C:cytoplasm"/>
    <property type="evidence" value="ECO:0007669"/>
    <property type="project" value="TreeGrafter"/>
</dbReference>
<name>G0MCU0_CAEBE</name>
<dbReference type="SUPFAM" id="SSF56112">
    <property type="entry name" value="Protein kinase-like (PK-like)"/>
    <property type="match status" value="1"/>
</dbReference>
<dbReference type="OMA" id="WIKQLAC"/>
<dbReference type="GO" id="GO:0005634">
    <property type="term" value="C:nucleus"/>
    <property type="evidence" value="ECO:0007669"/>
    <property type="project" value="TreeGrafter"/>
</dbReference>
<dbReference type="OrthoDB" id="5864419at2759"/>
<evidence type="ECO:0000256" key="4">
    <source>
        <dbReference type="ARBA" id="ARBA00022840"/>
    </source>
</evidence>
<gene>
    <name evidence="9" type="ORF">CAEBREN_08699</name>
</gene>
<feature type="domain" description="Protein kinase" evidence="8">
    <location>
        <begin position="17"/>
        <end position="284"/>
    </location>
</feature>
<keyword evidence="2 6" id="KW-0547">Nucleotide-binding</keyword>
<organism evidence="10">
    <name type="scientific">Caenorhabditis brenneri</name>
    <name type="common">Nematode worm</name>
    <dbReference type="NCBI Taxonomy" id="135651"/>
    <lineage>
        <taxon>Eukaryota</taxon>
        <taxon>Metazoa</taxon>
        <taxon>Ecdysozoa</taxon>
        <taxon>Nematoda</taxon>
        <taxon>Chromadorea</taxon>
        <taxon>Rhabditida</taxon>
        <taxon>Rhabditina</taxon>
        <taxon>Rhabditomorpha</taxon>
        <taxon>Rhabditoidea</taxon>
        <taxon>Rhabditidae</taxon>
        <taxon>Peloderinae</taxon>
        <taxon>Caenorhabditis</taxon>
    </lineage>
</organism>
<dbReference type="FunCoup" id="G0MCU0">
    <property type="interactions" value="82"/>
</dbReference>
<dbReference type="AlphaFoldDB" id="G0MCU0"/>
<dbReference type="EMBL" id="GL379790">
    <property type="protein sequence ID" value="EGT49514.1"/>
    <property type="molecule type" value="Genomic_DNA"/>
</dbReference>
<dbReference type="Pfam" id="PF00069">
    <property type="entry name" value="Pkinase"/>
    <property type="match status" value="1"/>
</dbReference>
<dbReference type="PROSITE" id="PS00108">
    <property type="entry name" value="PROTEIN_KINASE_ST"/>
    <property type="match status" value="1"/>
</dbReference>
<dbReference type="Gene3D" id="1.10.510.10">
    <property type="entry name" value="Transferase(Phosphotransferase) domain 1"/>
    <property type="match status" value="1"/>
</dbReference>
<comment type="similarity">
    <text evidence="5">Belongs to the protein kinase superfamily. Ser/Thr protein kinase family. GCN2 subfamily.</text>
</comment>
<dbReference type="GO" id="GO:0004694">
    <property type="term" value="F:eukaryotic translation initiation factor 2alpha kinase activity"/>
    <property type="evidence" value="ECO:0007669"/>
    <property type="project" value="TreeGrafter"/>
</dbReference>
<dbReference type="InterPro" id="IPR050339">
    <property type="entry name" value="CC_SR_Kinase"/>
</dbReference>
<dbReference type="PROSITE" id="PS00107">
    <property type="entry name" value="PROTEIN_KINASE_ATP"/>
    <property type="match status" value="1"/>
</dbReference>
<evidence type="ECO:0000256" key="2">
    <source>
        <dbReference type="ARBA" id="ARBA00022741"/>
    </source>
</evidence>
<dbReference type="InterPro" id="IPR017441">
    <property type="entry name" value="Protein_kinase_ATP_BS"/>
</dbReference>
<dbReference type="HOGENOM" id="CLU_000288_63_23_1"/>
<feature type="binding site" evidence="6">
    <location>
        <position position="46"/>
    </location>
    <ligand>
        <name>ATP</name>
        <dbReference type="ChEBI" id="CHEBI:30616"/>
    </ligand>
</feature>
<dbReference type="InParanoid" id="G0MCU0"/>
<evidence type="ECO:0000256" key="7">
    <source>
        <dbReference type="RuleBase" id="RU000304"/>
    </source>
</evidence>
<evidence type="ECO:0000256" key="5">
    <source>
        <dbReference type="ARBA" id="ARBA00037982"/>
    </source>
</evidence>
<proteinExistence type="inferred from homology"/>
<dbReference type="eggNOG" id="KOG1033">
    <property type="taxonomic scope" value="Eukaryota"/>
</dbReference>
<evidence type="ECO:0000259" key="8">
    <source>
        <dbReference type="PROSITE" id="PS50011"/>
    </source>
</evidence>
<dbReference type="SMART" id="SM00220">
    <property type="entry name" value="S_TKc"/>
    <property type="match status" value="1"/>
</dbReference>
<sequence>MEETSCSECKEVFHNHYDIIQVLGHGSFGVVFHSRRKRDNQQFAVKRLDLDAATLPLAAREIDTIISIGRHPNYILFEEVFWNEHHTQPAGHLYITMELCERITLREWLKENQDAFSRPWILLKDWMLQLAGALDHLHRNNFIHRDLKPANVFFQRKTGFRKLKIGDFGLATRAIAVLKDNEDNETEPNNHTGGAGTPYYMAPEQAGNVYDEKVDIFALGLICAELIIINTPSSDLCTNDIIRSGQWPIAWMDYPDALQFLSQLTHLDPVKRPTAGQILMHPFLQ</sequence>
<dbReference type="InterPro" id="IPR008271">
    <property type="entry name" value="Ser/Thr_kinase_AS"/>
</dbReference>
<evidence type="ECO:0000256" key="3">
    <source>
        <dbReference type="ARBA" id="ARBA00022777"/>
    </source>
</evidence>
<keyword evidence="3" id="KW-0418">Kinase</keyword>
<keyword evidence="10" id="KW-1185">Reference proteome</keyword>
<keyword evidence="1" id="KW-0808">Transferase</keyword>
<keyword evidence="7" id="KW-0723">Serine/threonine-protein kinase</keyword>
<protein>
    <recommendedName>
        <fullName evidence="8">Protein kinase domain-containing protein</fullName>
    </recommendedName>
</protein>
<dbReference type="STRING" id="135651.G0MCU0"/>
<keyword evidence="4 6" id="KW-0067">ATP-binding</keyword>
<dbReference type="Proteomes" id="UP000008068">
    <property type="component" value="Unassembled WGS sequence"/>
</dbReference>